<dbReference type="AlphaFoldDB" id="A0A9K3DS83"/>
<comment type="caution">
    <text evidence="1">The sequence shown here is derived from an EMBL/GenBank/DDBJ whole genome shotgun (WGS) entry which is preliminary data.</text>
</comment>
<reference evidence="1" key="1">
    <citation type="journal article" date="2017" name="Nature">
        <title>The sunflower genome provides insights into oil metabolism, flowering and Asterid evolution.</title>
        <authorList>
            <person name="Badouin H."/>
            <person name="Gouzy J."/>
            <person name="Grassa C.J."/>
            <person name="Murat F."/>
            <person name="Staton S.E."/>
            <person name="Cottret L."/>
            <person name="Lelandais-Briere C."/>
            <person name="Owens G.L."/>
            <person name="Carrere S."/>
            <person name="Mayjonade B."/>
            <person name="Legrand L."/>
            <person name="Gill N."/>
            <person name="Kane N.C."/>
            <person name="Bowers J.E."/>
            <person name="Hubner S."/>
            <person name="Bellec A."/>
            <person name="Berard A."/>
            <person name="Berges H."/>
            <person name="Blanchet N."/>
            <person name="Boniface M.C."/>
            <person name="Brunel D."/>
            <person name="Catrice O."/>
            <person name="Chaidir N."/>
            <person name="Claudel C."/>
            <person name="Donnadieu C."/>
            <person name="Faraut T."/>
            <person name="Fievet G."/>
            <person name="Helmstetter N."/>
            <person name="King M."/>
            <person name="Knapp S.J."/>
            <person name="Lai Z."/>
            <person name="Le Paslier M.C."/>
            <person name="Lippi Y."/>
            <person name="Lorenzon L."/>
            <person name="Mandel J.R."/>
            <person name="Marage G."/>
            <person name="Marchand G."/>
            <person name="Marquand E."/>
            <person name="Bret-Mestries E."/>
            <person name="Morien E."/>
            <person name="Nambeesan S."/>
            <person name="Nguyen T."/>
            <person name="Pegot-Espagnet P."/>
            <person name="Pouilly N."/>
            <person name="Raftis F."/>
            <person name="Sallet E."/>
            <person name="Schiex T."/>
            <person name="Thomas J."/>
            <person name="Vandecasteele C."/>
            <person name="Vares D."/>
            <person name="Vear F."/>
            <person name="Vautrin S."/>
            <person name="Crespi M."/>
            <person name="Mangin B."/>
            <person name="Burke J.M."/>
            <person name="Salse J."/>
            <person name="Munos S."/>
            <person name="Vincourt P."/>
            <person name="Rieseberg L.H."/>
            <person name="Langlade N.B."/>
        </authorList>
    </citation>
    <scope>NUCLEOTIDE SEQUENCE</scope>
    <source>
        <tissue evidence="1">Leaves</tissue>
    </source>
</reference>
<dbReference type="EMBL" id="MNCJ02000331">
    <property type="protein sequence ID" value="KAF5760672.1"/>
    <property type="molecule type" value="Genomic_DNA"/>
</dbReference>
<keyword evidence="2" id="KW-1185">Reference proteome</keyword>
<evidence type="ECO:0000313" key="2">
    <source>
        <dbReference type="Proteomes" id="UP000215914"/>
    </source>
</evidence>
<reference evidence="1" key="2">
    <citation type="submission" date="2020-06" db="EMBL/GenBank/DDBJ databases">
        <title>Helianthus annuus Genome sequencing and assembly Release 2.</title>
        <authorList>
            <person name="Gouzy J."/>
            <person name="Langlade N."/>
            <person name="Munos S."/>
        </authorList>
    </citation>
    <scope>NUCLEOTIDE SEQUENCE</scope>
    <source>
        <tissue evidence="1">Leaves</tissue>
    </source>
</reference>
<name>A0A9K3DS83_HELAN</name>
<protein>
    <submittedName>
        <fullName evidence="1">Uncharacterized protein</fullName>
    </submittedName>
</protein>
<proteinExistence type="predicted"/>
<gene>
    <name evidence="1" type="ORF">HanXRQr2_Chr16g0756171</name>
</gene>
<organism evidence="1 2">
    <name type="scientific">Helianthus annuus</name>
    <name type="common">Common sunflower</name>
    <dbReference type="NCBI Taxonomy" id="4232"/>
    <lineage>
        <taxon>Eukaryota</taxon>
        <taxon>Viridiplantae</taxon>
        <taxon>Streptophyta</taxon>
        <taxon>Embryophyta</taxon>
        <taxon>Tracheophyta</taxon>
        <taxon>Spermatophyta</taxon>
        <taxon>Magnoliopsida</taxon>
        <taxon>eudicotyledons</taxon>
        <taxon>Gunneridae</taxon>
        <taxon>Pentapetalae</taxon>
        <taxon>asterids</taxon>
        <taxon>campanulids</taxon>
        <taxon>Asterales</taxon>
        <taxon>Asteraceae</taxon>
        <taxon>Asteroideae</taxon>
        <taxon>Heliantheae alliance</taxon>
        <taxon>Heliantheae</taxon>
        <taxon>Helianthus</taxon>
    </lineage>
</organism>
<dbReference type="Gramene" id="mRNA:HanXRQr2_Chr16g0756171">
    <property type="protein sequence ID" value="mRNA:HanXRQr2_Chr16g0756171"/>
    <property type="gene ID" value="HanXRQr2_Chr16g0756171"/>
</dbReference>
<dbReference type="Proteomes" id="UP000215914">
    <property type="component" value="Unassembled WGS sequence"/>
</dbReference>
<accession>A0A9K3DS83</accession>
<evidence type="ECO:0000313" key="1">
    <source>
        <dbReference type="EMBL" id="KAF5760672.1"/>
    </source>
</evidence>
<sequence length="130" mass="14713">MIIRWFIHADGLMKWMLVNSPFYGVVIDVFMRDHMLLLFRVCLRAIAREAVGYMVSFSKGERAGGGDCPVLYRVLMWLGLQFGILYGEMNGKLFAINMLKQALLNVSSKSLISFDELSGLSDKDGVNRNL</sequence>